<dbReference type="InterPro" id="IPR051468">
    <property type="entry name" value="Fungal_SecMetab_SDRs"/>
</dbReference>
<dbReference type="Pfam" id="PF00106">
    <property type="entry name" value="adh_short"/>
    <property type="match status" value="1"/>
</dbReference>
<dbReference type="AlphaFoldDB" id="A0A061BGP9"/>
<dbReference type="CDD" id="cd05325">
    <property type="entry name" value="carb_red_sniffer_like_SDR_c"/>
    <property type="match status" value="1"/>
</dbReference>
<dbReference type="GO" id="GO:0016491">
    <property type="term" value="F:oxidoreductase activity"/>
    <property type="evidence" value="ECO:0007669"/>
    <property type="project" value="UniProtKB-KW"/>
</dbReference>
<dbReference type="Gene3D" id="3.40.50.720">
    <property type="entry name" value="NAD(P)-binding Rossmann-like Domain"/>
    <property type="match status" value="1"/>
</dbReference>
<dbReference type="PROSITE" id="PS00061">
    <property type="entry name" value="ADH_SHORT"/>
    <property type="match status" value="1"/>
</dbReference>
<evidence type="ECO:0000256" key="3">
    <source>
        <dbReference type="ARBA" id="ARBA00023002"/>
    </source>
</evidence>
<evidence type="ECO:0000256" key="1">
    <source>
        <dbReference type="ARBA" id="ARBA00006484"/>
    </source>
</evidence>
<protein>
    <submittedName>
        <fullName evidence="4">RHTO0S23e01200g1_1</fullName>
    </submittedName>
</protein>
<dbReference type="InterPro" id="IPR036291">
    <property type="entry name" value="NAD(P)-bd_dom_sf"/>
</dbReference>
<dbReference type="OrthoDB" id="9876299at2759"/>
<gene>
    <name evidence="4" type="ORF">RHTO0S_23e01200g</name>
</gene>
<dbReference type="PRINTS" id="PR00081">
    <property type="entry name" value="GDHRDH"/>
</dbReference>
<sequence>MASSDKTVYLVTGGSRGIGLGVTSLLAQRDNALVFATARNPDSAKELQALASTHTNVIPVALEVTSDESVTALVKAIEGKTGRVDVVLANAGIGEAFVPALETAVSEVRRHVEVDAIAPLLLFQHVYPLLKKSTSPKFVAVSSRGGSIGSIPHMPFPNTAYGAAKAALNYIVAKLHAEHGEKDDLTIVSYEPGMTITDMTKPLLSGWGIPESHGLTIEQSAQGVVKLLDEAKRETHGGRFFDNEGKEVPW</sequence>
<organism evidence="4">
    <name type="scientific">Rhodotorula toruloides</name>
    <name type="common">Yeast</name>
    <name type="synonym">Rhodosporidium toruloides</name>
    <dbReference type="NCBI Taxonomy" id="5286"/>
    <lineage>
        <taxon>Eukaryota</taxon>
        <taxon>Fungi</taxon>
        <taxon>Dikarya</taxon>
        <taxon>Basidiomycota</taxon>
        <taxon>Pucciniomycotina</taxon>
        <taxon>Microbotryomycetes</taxon>
        <taxon>Sporidiobolales</taxon>
        <taxon>Sporidiobolaceae</taxon>
        <taxon>Rhodotorula</taxon>
    </lineage>
</organism>
<dbReference type="PANTHER" id="PTHR43544">
    <property type="entry name" value="SHORT-CHAIN DEHYDROGENASE/REDUCTASE"/>
    <property type="match status" value="1"/>
</dbReference>
<dbReference type="InterPro" id="IPR002347">
    <property type="entry name" value="SDR_fam"/>
</dbReference>
<keyword evidence="3" id="KW-0560">Oxidoreductase</keyword>
<comment type="similarity">
    <text evidence="1">Belongs to the short-chain dehydrogenases/reductases (SDR) family.</text>
</comment>
<reference evidence="4" key="1">
    <citation type="journal article" date="2014" name="Genome Announc.">
        <title>Draft genome sequence of Rhodosporidium toruloides CECT1137, an oleaginous yeast of biotechnological interest.</title>
        <authorList>
            <person name="Morin N."/>
            <person name="Calcas X."/>
            <person name="Devillers H."/>
            <person name="Durrens P."/>
            <person name="Sherman D.J."/>
            <person name="Nicaud J.-M."/>
            <person name="Neuveglise C."/>
        </authorList>
    </citation>
    <scope>NUCLEOTIDE SEQUENCE</scope>
    <source>
        <strain evidence="4">CECT1137</strain>
    </source>
</reference>
<dbReference type="PANTHER" id="PTHR43544:SF7">
    <property type="entry name" value="NADB-LER2"/>
    <property type="match status" value="1"/>
</dbReference>
<dbReference type="SUPFAM" id="SSF51735">
    <property type="entry name" value="NAD(P)-binding Rossmann-fold domains"/>
    <property type="match status" value="1"/>
</dbReference>
<evidence type="ECO:0000313" key="4">
    <source>
        <dbReference type="EMBL" id="CDR49127.1"/>
    </source>
</evidence>
<proteinExistence type="inferred from homology"/>
<accession>A0A061BGP9</accession>
<dbReference type="EMBL" id="LK052958">
    <property type="protein sequence ID" value="CDR49127.1"/>
    <property type="molecule type" value="Genomic_DNA"/>
</dbReference>
<evidence type="ECO:0000256" key="2">
    <source>
        <dbReference type="ARBA" id="ARBA00022857"/>
    </source>
</evidence>
<name>A0A061BGP9_RHOTO</name>
<dbReference type="InterPro" id="IPR020904">
    <property type="entry name" value="Sc_DH/Rdtase_CS"/>
</dbReference>
<dbReference type="GO" id="GO:0005737">
    <property type="term" value="C:cytoplasm"/>
    <property type="evidence" value="ECO:0007669"/>
    <property type="project" value="TreeGrafter"/>
</dbReference>
<keyword evidence="2" id="KW-0521">NADP</keyword>